<dbReference type="GO" id="GO:0006310">
    <property type="term" value="P:DNA recombination"/>
    <property type="evidence" value="ECO:0007669"/>
    <property type="project" value="InterPro"/>
</dbReference>
<dbReference type="RefSeq" id="WP_174900716.1">
    <property type="nucleotide sequence ID" value="NZ_FOTW01000043.1"/>
</dbReference>
<dbReference type="GO" id="GO:0006281">
    <property type="term" value="P:DNA repair"/>
    <property type="evidence" value="ECO:0007669"/>
    <property type="project" value="InterPro"/>
</dbReference>
<gene>
    <name evidence="1" type="ORF">SAMN02982985_05684</name>
</gene>
<dbReference type="Proteomes" id="UP000199470">
    <property type="component" value="Unassembled WGS sequence"/>
</dbReference>
<dbReference type="AlphaFoldDB" id="A0A1I4UK19"/>
<dbReference type="GO" id="GO:0000287">
    <property type="term" value="F:magnesium ion binding"/>
    <property type="evidence" value="ECO:0007669"/>
    <property type="project" value="InterPro"/>
</dbReference>
<dbReference type="EMBL" id="FOTW01000043">
    <property type="protein sequence ID" value="SFM89080.1"/>
    <property type="molecule type" value="Genomic_DNA"/>
</dbReference>
<accession>A0A1I4UK19</accession>
<dbReference type="Gene3D" id="3.30.1330.70">
    <property type="entry name" value="Holliday junction resolvase RusA"/>
    <property type="match status" value="1"/>
</dbReference>
<name>A0A1I4UK19_9BURK</name>
<evidence type="ECO:0000313" key="2">
    <source>
        <dbReference type="Proteomes" id="UP000199470"/>
    </source>
</evidence>
<keyword evidence="2" id="KW-1185">Reference proteome</keyword>
<reference evidence="1 2" key="1">
    <citation type="submission" date="2016-10" db="EMBL/GenBank/DDBJ databases">
        <authorList>
            <person name="de Groot N.N."/>
        </authorList>
    </citation>
    <scope>NUCLEOTIDE SEQUENCE [LARGE SCALE GENOMIC DNA]</scope>
    <source>
        <strain evidence="1 2">ATCC 43154</strain>
    </source>
</reference>
<protein>
    <recommendedName>
        <fullName evidence="3">Holliday junction resolvase RusA (Prophage-encoded endonuclease)</fullName>
    </recommendedName>
</protein>
<sequence>MTTATTYRLDLPYQRPPLTANQRMHHHARARVTKQVRGDAAKLARVEQIPALDRCTVRLVWTVTDRRRRDADNLVPTLKACCDGLVDAGVVADDTPELMTKHMPEIVLGQRAALVLIVARPISLDDIAGILGPDWTGGLDPVEWVRQQRDRDETEDSA</sequence>
<dbReference type="InterPro" id="IPR036614">
    <property type="entry name" value="RusA-like_sf"/>
</dbReference>
<dbReference type="SUPFAM" id="SSF103084">
    <property type="entry name" value="Holliday junction resolvase RusA"/>
    <property type="match status" value="1"/>
</dbReference>
<dbReference type="SMR" id="A0A1I4UK19"/>
<dbReference type="STRING" id="758825.SAMN02982985_05684"/>
<organism evidence="1 2">
    <name type="scientific">Rugamonas rubra</name>
    <dbReference type="NCBI Taxonomy" id="758825"/>
    <lineage>
        <taxon>Bacteria</taxon>
        <taxon>Pseudomonadati</taxon>
        <taxon>Pseudomonadota</taxon>
        <taxon>Betaproteobacteria</taxon>
        <taxon>Burkholderiales</taxon>
        <taxon>Oxalobacteraceae</taxon>
        <taxon>Telluria group</taxon>
        <taxon>Rugamonas</taxon>
    </lineage>
</organism>
<proteinExistence type="predicted"/>
<evidence type="ECO:0000313" key="1">
    <source>
        <dbReference type="EMBL" id="SFM89080.1"/>
    </source>
</evidence>
<evidence type="ECO:0008006" key="3">
    <source>
        <dbReference type="Google" id="ProtNLM"/>
    </source>
</evidence>